<dbReference type="PANTHER" id="PTHR22604:SF105">
    <property type="entry name" value="TRANS-1,2-DIHYDROBENZENE-1,2-DIOL DEHYDROGENASE"/>
    <property type="match status" value="1"/>
</dbReference>
<dbReference type="GO" id="GO:0016491">
    <property type="term" value="F:oxidoreductase activity"/>
    <property type="evidence" value="ECO:0007669"/>
    <property type="project" value="UniProtKB-KW"/>
</dbReference>
<evidence type="ECO:0000256" key="2">
    <source>
        <dbReference type="ARBA" id="ARBA00023002"/>
    </source>
</evidence>
<dbReference type="Pfam" id="PF01408">
    <property type="entry name" value="GFO_IDH_MocA"/>
    <property type="match status" value="1"/>
</dbReference>
<evidence type="ECO:0000313" key="5">
    <source>
        <dbReference type="EMBL" id="MCD2491014.1"/>
    </source>
</evidence>
<dbReference type="SUPFAM" id="SSF55347">
    <property type="entry name" value="Glyceraldehyde-3-phosphate dehydrogenase-like, C-terminal domain"/>
    <property type="match status" value="1"/>
</dbReference>
<dbReference type="RefSeq" id="WP_231060982.1">
    <property type="nucleotide sequence ID" value="NZ_JAJNOR010000001.1"/>
</dbReference>
<sequence length="324" mass="35656">MKVGILGAGNIANQMAEAVCGLRGKQIEAYAVASRAHARAKAFADKYGFKKAYGSYEELVNDGEVDLIYVATPHSHHYEHMKLCLNHGKAVLCEKAFTVNAAQARKICALSEEKGILAAEAIWTRYMPSRKMIDEIIAAGAIGEVRSLSANLCYVIHHVPRLKDPALAGGALLDVGVYTLNFASMVFGDDVKAMTSTAVLTDAGVDEQNSITLTYEDGRMAYLYSGMSVQSDREGTINGDKGYIKVQNINNCEYIRVYDLDRKLKAEYKAPGQINGYEYEVLACQEALKNAAVECPQMPHSETIRIMEWMDQLRASWGVAYPCE</sequence>
<dbReference type="Pfam" id="PF22725">
    <property type="entry name" value="GFO_IDH_MocA_C3"/>
    <property type="match status" value="1"/>
</dbReference>
<protein>
    <submittedName>
        <fullName evidence="5">Gfo/Idh/MocA family oxidoreductase</fullName>
    </submittedName>
</protein>
<dbReference type="InterPro" id="IPR036291">
    <property type="entry name" value="NAD(P)-bd_dom_sf"/>
</dbReference>
<keyword evidence="2" id="KW-0560">Oxidoreductase</keyword>
<gene>
    <name evidence="5" type="ORF">LQE92_00050</name>
</gene>
<evidence type="ECO:0000256" key="1">
    <source>
        <dbReference type="ARBA" id="ARBA00010928"/>
    </source>
</evidence>
<name>A0AAP2RGK1_9FIRM</name>
<organism evidence="5 6">
    <name type="scientific">Lientehia hominis</name>
    <dbReference type="NCBI Taxonomy" id="2897778"/>
    <lineage>
        <taxon>Bacteria</taxon>
        <taxon>Bacillati</taxon>
        <taxon>Bacillota</taxon>
        <taxon>Clostridia</taxon>
        <taxon>Lachnospirales</taxon>
        <taxon>Lachnospiraceae</taxon>
        <taxon>Lientehia</taxon>
    </lineage>
</organism>
<dbReference type="GO" id="GO:0000166">
    <property type="term" value="F:nucleotide binding"/>
    <property type="evidence" value="ECO:0007669"/>
    <property type="project" value="InterPro"/>
</dbReference>
<accession>A0AAP2RGK1</accession>
<dbReference type="EMBL" id="JAJNOR010000001">
    <property type="protein sequence ID" value="MCD2491014.1"/>
    <property type="molecule type" value="Genomic_DNA"/>
</dbReference>
<dbReference type="InterPro" id="IPR050984">
    <property type="entry name" value="Gfo/Idh/MocA_domain"/>
</dbReference>
<evidence type="ECO:0000259" key="3">
    <source>
        <dbReference type="Pfam" id="PF01408"/>
    </source>
</evidence>
<proteinExistence type="inferred from homology"/>
<dbReference type="InterPro" id="IPR000683">
    <property type="entry name" value="Gfo/Idh/MocA-like_OxRdtase_N"/>
</dbReference>
<comment type="caution">
    <text evidence="5">The sequence shown here is derived from an EMBL/GenBank/DDBJ whole genome shotgun (WGS) entry which is preliminary data.</text>
</comment>
<dbReference type="AlphaFoldDB" id="A0AAP2RGK1"/>
<evidence type="ECO:0000259" key="4">
    <source>
        <dbReference type="Pfam" id="PF22725"/>
    </source>
</evidence>
<dbReference type="InterPro" id="IPR055170">
    <property type="entry name" value="GFO_IDH_MocA-like_dom"/>
</dbReference>
<dbReference type="PANTHER" id="PTHR22604">
    <property type="entry name" value="OXIDOREDUCTASES"/>
    <property type="match status" value="1"/>
</dbReference>
<feature type="domain" description="GFO/IDH/MocA-like oxidoreductase" evidence="4">
    <location>
        <begin position="133"/>
        <end position="244"/>
    </location>
</feature>
<evidence type="ECO:0000313" key="6">
    <source>
        <dbReference type="Proteomes" id="UP001299265"/>
    </source>
</evidence>
<feature type="domain" description="Gfo/Idh/MocA-like oxidoreductase N-terminal" evidence="3">
    <location>
        <begin position="1"/>
        <end position="116"/>
    </location>
</feature>
<keyword evidence="6" id="KW-1185">Reference proteome</keyword>
<comment type="similarity">
    <text evidence="1">Belongs to the Gfo/Idh/MocA family.</text>
</comment>
<reference evidence="5 6" key="1">
    <citation type="submission" date="2021-11" db="EMBL/GenBank/DDBJ databases">
        <title>Lacrimispora sp. nov. NSJ-141 isolated from human feces.</title>
        <authorList>
            <person name="Abdugheni R."/>
        </authorList>
    </citation>
    <scope>NUCLEOTIDE SEQUENCE [LARGE SCALE GENOMIC DNA]</scope>
    <source>
        <strain evidence="5 6">NSJ-141</strain>
    </source>
</reference>
<dbReference type="Proteomes" id="UP001299265">
    <property type="component" value="Unassembled WGS sequence"/>
</dbReference>
<dbReference type="SUPFAM" id="SSF51735">
    <property type="entry name" value="NAD(P)-binding Rossmann-fold domains"/>
    <property type="match status" value="1"/>
</dbReference>
<dbReference type="Gene3D" id="3.40.50.720">
    <property type="entry name" value="NAD(P)-binding Rossmann-like Domain"/>
    <property type="match status" value="1"/>
</dbReference>
<dbReference type="Gene3D" id="3.30.360.10">
    <property type="entry name" value="Dihydrodipicolinate Reductase, domain 2"/>
    <property type="match status" value="1"/>
</dbReference>